<gene>
    <name evidence="1" type="ORF">HXL70_07630</name>
</gene>
<proteinExistence type="predicted"/>
<dbReference type="RefSeq" id="WP_276640572.1">
    <property type="nucleotide sequence ID" value="NZ_CAUTUS010000002.1"/>
</dbReference>
<dbReference type="AlphaFoldDB" id="A0A930B9B8"/>
<organism evidence="1 2">
    <name type="scientific">Dialister invisus</name>
    <dbReference type="NCBI Taxonomy" id="218538"/>
    <lineage>
        <taxon>Bacteria</taxon>
        <taxon>Bacillati</taxon>
        <taxon>Bacillota</taxon>
        <taxon>Negativicutes</taxon>
        <taxon>Veillonellales</taxon>
        <taxon>Veillonellaceae</taxon>
        <taxon>Dialister</taxon>
    </lineage>
</organism>
<protein>
    <submittedName>
        <fullName evidence="1">Uncharacterized protein</fullName>
    </submittedName>
</protein>
<evidence type="ECO:0000313" key="1">
    <source>
        <dbReference type="EMBL" id="MBF1129894.1"/>
    </source>
</evidence>
<sequence length="180" mass="20309">MKRKGFILMEVLLALLLLSALAAAVFPILGQTAGAMAFMDRRRRAVNEAVFAADFMIEKIRNNLRGSAAQMSGNVYRYEAYIWVKDGKDKKKKVRAPYSFFVEGEKLKVRLHNGMSEPVTGENTGSTEMTAFLPPEEGSVFQVQPKGLVNVSFRMESRNPKEVYAVKTAILPYRDFYEVQ</sequence>
<dbReference type="Proteomes" id="UP000757890">
    <property type="component" value="Unassembled WGS sequence"/>
</dbReference>
<name>A0A930B9B8_9FIRM</name>
<dbReference type="EMBL" id="JABZMK010000065">
    <property type="protein sequence ID" value="MBF1129894.1"/>
    <property type="molecule type" value="Genomic_DNA"/>
</dbReference>
<accession>A0A930B9B8</accession>
<reference evidence="1" key="1">
    <citation type="submission" date="2020-04" db="EMBL/GenBank/DDBJ databases">
        <title>Deep metagenomics examines the oral microbiome during advanced dental caries in children, revealing novel taxa and co-occurrences with host molecules.</title>
        <authorList>
            <person name="Baker J.L."/>
            <person name="Morton J.T."/>
            <person name="Dinis M."/>
            <person name="Alvarez R."/>
            <person name="Tran N.C."/>
            <person name="Knight R."/>
            <person name="Edlund A."/>
        </authorList>
    </citation>
    <scope>NUCLEOTIDE SEQUENCE</scope>
    <source>
        <strain evidence="1">JCVI_32_bin.14</strain>
    </source>
</reference>
<evidence type="ECO:0000313" key="2">
    <source>
        <dbReference type="Proteomes" id="UP000757890"/>
    </source>
</evidence>
<comment type="caution">
    <text evidence="1">The sequence shown here is derived from an EMBL/GenBank/DDBJ whole genome shotgun (WGS) entry which is preliminary data.</text>
</comment>